<dbReference type="SUPFAM" id="SSF48264">
    <property type="entry name" value="Cytochrome P450"/>
    <property type="match status" value="1"/>
</dbReference>
<protein>
    <submittedName>
        <fullName evidence="6">Cytochrome P450</fullName>
    </submittedName>
</protein>
<keyword evidence="5" id="KW-0560">Oxidoreductase</keyword>
<dbReference type="InterPro" id="IPR036396">
    <property type="entry name" value="Cyt_P450_sf"/>
</dbReference>
<dbReference type="EMBL" id="BAAASZ010000026">
    <property type="protein sequence ID" value="GAA2449146.1"/>
    <property type="molecule type" value="Genomic_DNA"/>
</dbReference>
<evidence type="ECO:0000256" key="3">
    <source>
        <dbReference type="ARBA" id="ARBA00022723"/>
    </source>
</evidence>
<sequence length="451" mass="49278">MVDTASVRRTMLPPGPRRPYTVQGLRMLYTPEAFAGACRRRYGDTYTLGVPRRPVTVWSSDPALARLVTRLPDEVSTATEWNAAADFLWGPRSPFVIEGEEHRRTRRLVMPVLRGPRVLARREEIAGAARRAAAGWSRERPVRLLAEMRALVLELMVRSVFGTDADADPLAPRVARLTETLRRTTLGSLLLPWTRHVPGSAYRRVLRARRELTDCLEAAARARAERDGGPGLLGDLTRARADGRLAEDALADQVVAFLLGGYATTATALASTFDLLLHHPAALARAEDEAVSGGEEGAGDGPWLEAVVRESLRLSPPAWVFGRALRRPVEFGAWRLPAGAWVAFDVPAMHRRADALAGLGAEPDAFRPERHLARAADGRRRTGAVSSWHVFGGGGRVCPGSSFAPFVVRTVLAAVLARVRLRPLRDRPGTLVRESTLLVVRDGVPVSVSDR</sequence>
<dbReference type="PANTHER" id="PTHR24305:SF166">
    <property type="entry name" value="CYTOCHROME P450 12A4, MITOCHONDRIAL-RELATED"/>
    <property type="match status" value="1"/>
</dbReference>
<accession>A0ABN3K7W6</accession>
<dbReference type="PRINTS" id="PR00385">
    <property type="entry name" value="P450"/>
</dbReference>
<keyword evidence="3 5" id="KW-0479">Metal-binding</keyword>
<dbReference type="PANTHER" id="PTHR24305">
    <property type="entry name" value="CYTOCHROME P450"/>
    <property type="match status" value="1"/>
</dbReference>
<dbReference type="Gene3D" id="1.10.630.10">
    <property type="entry name" value="Cytochrome P450"/>
    <property type="match status" value="1"/>
</dbReference>
<gene>
    <name evidence="6" type="ORF">GCM10010405_35700</name>
</gene>
<dbReference type="InterPro" id="IPR017972">
    <property type="entry name" value="Cyt_P450_CS"/>
</dbReference>
<evidence type="ECO:0000256" key="2">
    <source>
        <dbReference type="ARBA" id="ARBA00010617"/>
    </source>
</evidence>
<reference evidence="6 7" key="1">
    <citation type="journal article" date="2019" name="Int. J. Syst. Evol. Microbiol.">
        <title>The Global Catalogue of Microorganisms (GCM) 10K type strain sequencing project: providing services to taxonomists for standard genome sequencing and annotation.</title>
        <authorList>
            <consortium name="The Broad Institute Genomics Platform"/>
            <consortium name="The Broad Institute Genome Sequencing Center for Infectious Disease"/>
            <person name="Wu L."/>
            <person name="Ma J."/>
        </authorList>
    </citation>
    <scope>NUCLEOTIDE SEQUENCE [LARGE SCALE GENOMIC DNA]</scope>
    <source>
        <strain evidence="6 7">JCM 6305</strain>
    </source>
</reference>
<dbReference type="PROSITE" id="PS00086">
    <property type="entry name" value="CYTOCHROME_P450"/>
    <property type="match status" value="1"/>
</dbReference>
<evidence type="ECO:0000313" key="7">
    <source>
        <dbReference type="Proteomes" id="UP001501638"/>
    </source>
</evidence>
<comment type="similarity">
    <text evidence="2 5">Belongs to the cytochrome P450 family.</text>
</comment>
<keyword evidence="5" id="KW-0349">Heme</keyword>
<dbReference type="InterPro" id="IPR001128">
    <property type="entry name" value="Cyt_P450"/>
</dbReference>
<evidence type="ECO:0000256" key="4">
    <source>
        <dbReference type="ARBA" id="ARBA00023004"/>
    </source>
</evidence>
<evidence type="ECO:0000256" key="1">
    <source>
        <dbReference type="ARBA" id="ARBA00001971"/>
    </source>
</evidence>
<dbReference type="PRINTS" id="PR00465">
    <property type="entry name" value="EP450IV"/>
</dbReference>
<dbReference type="RefSeq" id="WP_344324050.1">
    <property type="nucleotide sequence ID" value="NZ_BAAASZ010000026.1"/>
</dbReference>
<dbReference type="Proteomes" id="UP001501638">
    <property type="component" value="Unassembled WGS sequence"/>
</dbReference>
<keyword evidence="5" id="KW-0503">Monooxygenase</keyword>
<keyword evidence="7" id="KW-1185">Reference proteome</keyword>
<comment type="cofactor">
    <cofactor evidence="1">
        <name>heme</name>
        <dbReference type="ChEBI" id="CHEBI:30413"/>
    </cofactor>
</comment>
<name>A0ABN3K7W6_9ACTN</name>
<keyword evidence="4 5" id="KW-0408">Iron</keyword>
<proteinExistence type="inferred from homology"/>
<evidence type="ECO:0000313" key="6">
    <source>
        <dbReference type="EMBL" id="GAA2449146.1"/>
    </source>
</evidence>
<organism evidence="6 7">
    <name type="scientific">Streptomyces macrosporus</name>
    <dbReference type="NCBI Taxonomy" id="44032"/>
    <lineage>
        <taxon>Bacteria</taxon>
        <taxon>Bacillati</taxon>
        <taxon>Actinomycetota</taxon>
        <taxon>Actinomycetes</taxon>
        <taxon>Kitasatosporales</taxon>
        <taxon>Streptomycetaceae</taxon>
        <taxon>Streptomyces</taxon>
    </lineage>
</organism>
<dbReference type="InterPro" id="IPR050121">
    <property type="entry name" value="Cytochrome_P450_monoxygenase"/>
</dbReference>
<dbReference type="Pfam" id="PF00067">
    <property type="entry name" value="p450"/>
    <property type="match status" value="1"/>
</dbReference>
<dbReference type="InterPro" id="IPR002403">
    <property type="entry name" value="Cyt_P450_E_grp-IV"/>
</dbReference>
<comment type="caution">
    <text evidence="6">The sequence shown here is derived from an EMBL/GenBank/DDBJ whole genome shotgun (WGS) entry which is preliminary data.</text>
</comment>
<evidence type="ECO:0000256" key="5">
    <source>
        <dbReference type="RuleBase" id="RU000461"/>
    </source>
</evidence>